<dbReference type="Gene3D" id="3.40.190.10">
    <property type="entry name" value="Periplasmic binding protein-like II"/>
    <property type="match status" value="2"/>
</dbReference>
<keyword evidence="2" id="KW-0675">Receptor</keyword>
<proteinExistence type="predicted"/>
<gene>
    <name evidence="2" type="ORF">AArcSl_1069</name>
</gene>
<name>A0A343THY2_9EURY</name>
<evidence type="ECO:0000313" key="2">
    <source>
        <dbReference type="EMBL" id="AUX08704.1"/>
    </source>
</evidence>
<dbReference type="SUPFAM" id="SSF53850">
    <property type="entry name" value="Periplasmic binding protein-like II"/>
    <property type="match status" value="1"/>
</dbReference>
<dbReference type="Pfam" id="PF16868">
    <property type="entry name" value="NMT1_3"/>
    <property type="match status" value="1"/>
</dbReference>
<keyword evidence="3" id="KW-1185">Reference proteome</keyword>
<evidence type="ECO:0000313" key="3">
    <source>
        <dbReference type="Proteomes" id="UP000263012"/>
    </source>
</evidence>
<dbReference type="PANTHER" id="PTHR42941:SF1">
    <property type="entry name" value="SLL1037 PROTEIN"/>
    <property type="match status" value="1"/>
</dbReference>
<organism evidence="2 3">
    <name type="scientific">Halalkaliarchaeum desulfuricum</name>
    <dbReference type="NCBI Taxonomy" id="2055893"/>
    <lineage>
        <taxon>Archaea</taxon>
        <taxon>Methanobacteriati</taxon>
        <taxon>Methanobacteriota</taxon>
        <taxon>Stenosarchaea group</taxon>
        <taxon>Halobacteria</taxon>
        <taxon>Halobacteriales</taxon>
        <taxon>Haloferacaceae</taxon>
        <taxon>Halalkaliarchaeum</taxon>
    </lineage>
</organism>
<dbReference type="AlphaFoldDB" id="A0A343THY2"/>
<sequence length="392" mass="43406">MAKNLYNKRFWYRLSRMTSKKPNRRRFLQAAGGMSVVGIAGCLGDDVDPDDDPLEDDNGVDDDDDDDTDEDAEYDISIGTSAGGTMDVGLAFEAAVSAESDMVNYATVESPGYVGTVRRLQQDAFDGGITDTNTMDKAQNHLDMFEEDPVDFLPWQGFLAFPYSIYIMAREDTDIQTFDDLAGASVYPAEPGYSTRATTLEVWSQEPTADIYEQMDIVDMDVSDAPGAMEEGRIDAAIAYGTPGVGNTGFVVEYDSRVDVRYVEHTDALVESVQGFAGAGFSRYENPVEDFNWGQDIDADEIISWDLNVTFAFHPDTPDEPVYELTRIAAEHGDTVRDAERRFTPSDTESAAAPTLSDYPIHPGAAEYYQDNDVWEDDWVVGDRDMVGDYVN</sequence>
<feature type="region of interest" description="Disordered" evidence="1">
    <location>
        <begin position="42"/>
        <end position="72"/>
    </location>
</feature>
<feature type="compositionally biased region" description="Acidic residues" evidence="1">
    <location>
        <begin position="45"/>
        <end position="72"/>
    </location>
</feature>
<accession>A0A343THY2</accession>
<protein>
    <submittedName>
        <fullName evidence="2">TRAP transporter solute receptor, TAXI family</fullName>
    </submittedName>
</protein>
<dbReference type="Proteomes" id="UP000263012">
    <property type="component" value="Chromosome"/>
</dbReference>
<dbReference type="PANTHER" id="PTHR42941">
    <property type="entry name" value="SLL1037 PROTEIN"/>
    <property type="match status" value="1"/>
</dbReference>
<reference evidence="3" key="1">
    <citation type="submission" date="2017-11" db="EMBL/GenBank/DDBJ databases">
        <title>Phenotypic and genomic properties of facultatively anaerobic sulfur-reducing natronoarchaea from hypersaline soda lakes.</title>
        <authorList>
            <person name="Sorokin D.Y."/>
            <person name="Kublanov I.V."/>
            <person name="Roman P."/>
            <person name="Sinninghe Damste J.S."/>
            <person name="Golyshin P.N."/>
            <person name="Rojo D."/>
            <person name="Ciordia S."/>
            <person name="Mena M.D.C."/>
            <person name="Ferrer M."/>
            <person name="Messina E."/>
            <person name="Smedile F."/>
            <person name="La Spada G."/>
            <person name="La Cono V."/>
            <person name="Yakimov M.M."/>
        </authorList>
    </citation>
    <scope>NUCLEOTIDE SEQUENCE [LARGE SCALE GENOMIC DNA]</scope>
    <source>
        <strain evidence="3">AArc-Sl</strain>
    </source>
</reference>
<dbReference type="KEGG" id="hdf:AArcSl_1069"/>
<dbReference type="NCBIfam" id="TIGR02122">
    <property type="entry name" value="TRAP_TAXI"/>
    <property type="match status" value="1"/>
</dbReference>
<dbReference type="InterPro" id="IPR011852">
    <property type="entry name" value="TRAP_TAXI"/>
</dbReference>
<dbReference type="EMBL" id="CP025066">
    <property type="protein sequence ID" value="AUX08704.1"/>
    <property type="molecule type" value="Genomic_DNA"/>
</dbReference>
<evidence type="ECO:0000256" key="1">
    <source>
        <dbReference type="SAM" id="MobiDB-lite"/>
    </source>
</evidence>